<dbReference type="PANTHER" id="PTHR43489:SF3">
    <property type="entry name" value="XYLOSE ISOMERASE DOMAIN PROTEIN TIM BARREL"/>
    <property type="match status" value="1"/>
</dbReference>
<dbReference type="InterPro" id="IPR050417">
    <property type="entry name" value="Sugar_Epim/Isomerase"/>
</dbReference>
<keyword evidence="4" id="KW-0670">Pyruvate</keyword>
<proteinExistence type="predicted"/>
<keyword evidence="1 4" id="KW-0413">Isomerase</keyword>
<feature type="signal peptide" evidence="2">
    <location>
        <begin position="1"/>
        <end position="38"/>
    </location>
</feature>
<keyword evidence="2" id="KW-0732">Signal</keyword>
<name>A0A0B3YDP2_9ALTE</name>
<dbReference type="SUPFAM" id="SSF51658">
    <property type="entry name" value="Xylose isomerase-like"/>
    <property type="match status" value="1"/>
</dbReference>
<dbReference type="Pfam" id="PF01261">
    <property type="entry name" value="AP_endonuc_2"/>
    <property type="match status" value="1"/>
</dbReference>
<dbReference type="RefSeq" id="WP_039217152.1">
    <property type="nucleotide sequence ID" value="NZ_JWLW01000006.1"/>
</dbReference>
<dbReference type="GO" id="GO:0016853">
    <property type="term" value="F:isomerase activity"/>
    <property type="evidence" value="ECO:0007669"/>
    <property type="project" value="UniProtKB-KW"/>
</dbReference>
<evidence type="ECO:0000259" key="3">
    <source>
        <dbReference type="Pfam" id="PF01261"/>
    </source>
</evidence>
<dbReference type="AlphaFoldDB" id="A0A0B3YDP2"/>
<keyword evidence="5" id="KW-1185">Reference proteome</keyword>
<organism evidence="4 5">
    <name type="scientific">Alteromonas marina</name>
    <dbReference type="NCBI Taxonomy" id="203795"/>
    <lineage>
        <taxon>Bacteria</taxon>
        <taxon>Pseudomonadati</taxon>
        <taxon>Pseudomonadota</taxon>
        <taxon>Gammaproteobacteria</taxon>
        <taxon>Alteromonadales</taxon>
        <taxon>Alteromonadaceae</taxon>
        <taxon>Alteromonas/Salinimonas group</taxon>
        <taxon>Alteromonas</taxon>
    </lineage>
</organism>
<feature type="chain" id="PRO_5002087119" evidence="2">
    <location>
        <begin position="39"/>
        <end position="309"/>
    </location>
</feature>
<evidence type="ECO:0000313" key="4">
    <source>
        <dbReference type="EMBL" id="KHT55828.1"/>
    </source>
</evidence>
<evidence type="ECO:0000313" key="5">
    <source>
        <dbReference type="Proteomes" id="UP000031197"/>
    </source>
</evidence>
<reference evidence="4 5" key="1">
    <citation type="submission" date="2014-12" db="EMBL/GenBank/DDBJ databases">
        <title>Genome sequencing of Alteromonas marina AD001.</title>
        <authorList>
            <person name="Adrian T.G.S."/>
            <person name="Chan K.G."/>
        </authorList>
    </citation>
    <scope>NUCLEOTIDE SEQUENCE [LARGE SCALE GENOMIC DNA]</scope>
    <source>
        <strain evidence="4 5">AD001</strain>
    </source>
</reference>
<comment type="caution">
    <text evidence="4">The sequence shown here is derived from an EMBL/GenBank/DDBJ whole genome shotgun (WGS) entry which is preliminary data.</text>
</comment>
<dbReference type="OrthoDB" id="9786584at2"/>
<dbReference type="InterPro" id="IPR036237">
    <property type="entry name" value="Xyl_isomerase-like_sf"/>
</dbReference>
<evidence type="ECO:0000256" key="2">
    <source>
        <dbReference type="SAM" id="SignalP"/>
    </source>
</evidence>
<dbReference type="PROSITE" id="PS51318">
    <property type="entry name" value="TAT"/>
    <property type="match status" value="1"/>
</dbReference>
<dbReference type="InterPro" id="IPR006311">
    <property type="entry name" value="TAT_signal"/>
</dbReference>
<sequence>MHNITRRKLLQSMAMTGAGIAGTGLAAASLVTAMPAVASTKGTNSSNTVNTPLKGNVNHSVSRWTYGDLSIEELCQTVKDLGFGAIDLVGPEDWPVLKQYGIDSSMCNGAEISLEDGFIHSELHDELEARYIKHIDLVADAGYTNLICFSGNARGMSREDGLENAVKGLKRILPHAEKRNVVIFMELFNSKVDHPDYMADNSAWGIELCKRLGSKHFSLLYDIYHMQINEGDIIRTIRDNYQYFGHYHTAGVPGRHEIDASQELNYEAIAKAIVETGFKGYLAQEFIPTPKTKANRIASLQQAIHICDV</sequence>
<gene>
    <name evidence="4" type="ORF">RJ41_03810</name>
</gene>
<dbReference type="InterPro" id="IPR013022">
    <property type="entry name" value="Xyl_isomerase-like_TIM-brl"/>
</dbReference>
<protein>
    <submittedName>
        <fullName evidence="4">Hydroxypyruvate isomerase</fullName>
    </submittedName>
</protein>
<dbReference type="Proteomes" id="UP000031197">
    <property type="component" value="Unassembled WGS sequence"/>
</dbReference>
<accession>A0A0B3YDP2</accession>
<dbReference type="Gene3D" id="3.20.20.150">
    <property type="entry name" value="Divalent-metal-dependent TIM barrel enzymes"/>
    <property type="match status" value="1"/>
</dbReference>
<dbReference type="PANTHER" id="PTHR43489">
    <property type="entry name" value="ISOMERASE"/>
    <property type="match status" value="1"/>
</dbReference>
<dbReference type="EMBL" id="JWLW01000006">
    <property type="protein sequence ID" value="KHT55828.1"/>
    <property type="molecule type" value="Genomic_DNA"/>
</dbReference>
<evidence type="ECO:0000256" key="1">
    <source>
        <dbReference type="ARBA" id="ARBA00023235"/>
    </source>
</evidence>
<feature type="domain" description="Xylose isomerase-like TIM barrel" evidence="3">
    <location>
        <begin position="129"/>
        <end position="287"/>
    </location>
</feature>